<evidence type="ECO:0000313" key="1">
    <source>
        <dbReference type="EMBL" id="RVT89473.1"/>
    </source>
</evidence>
<reference evidence="1 2" key="1">
    <citation type="submission" date="2019-01" db="EMBL/GenBank/DDBJ databases">
        <authorList>
            <person name="Chen W.-M."/>
        </authorList>
    </citation>
    <scope>NUCLEOTIDE SEQUENCE [LARGE SCALE GENOMIC DNA]</scope>
    <source>
        <strain evidence="1 2">CCP-7</strain>
    </source>
</reference>
<dbReference type="AlphaFoldDB" id="A0A437LVR5"/>
<dbReference type="RefSeq" id="WP_127746580.1">
    <property type="nucleotide sequence ID" value="NZ_SACN01000005.1"/>
</dbReference>
<evidence type="ECO:0000313" key="2">
    <source>
        <dbReference type="Proteomes" id="UP000282971"/>
    </source>
</evidence>
<name>A0A437LVR5_9SPHN</name>
<dbReference type="EMBL" id="SACN01000005">
    <property type="protein sequence ID" value="RVT89473.1"/>
    <property type="molecule type" value="Genomic_DNA"/>
</dbReference>
<gene>
    <name evidence="1" type="ORF">EOD43_22185</name>
</gene>
<sequence length="267" mass="29167">MQGGIAQTIGLVFAANARRRKINCPEWPGSSIYQFCKEVRFVGRKRSRLFGLSTKLEIADPNAWLDTLPSDMTCARLSVLSRSDASISDRESVGFANGGPMFLVQIVGSTPEAWYSEWQVTNQGAPDRRIWSVTYRNLPNAVGLVEQRSPSAAREALASALQDAISFSESHGMGFGYTFEAARRALNDESPLSGFYHADIVPEGLLSLSDLQLFSAAAKAWVFGGMGSWNDVWFDGDDQEDYRKVSDQLFLSIVDGLACATNASADA</sequence>
<keyword evidence="2" id="KW-1185">Reference proteome</keyword>
<protein>
    <submittedName>
        <fullName evidence="1">Uncharacterized protein</fullName>
    </submittedName>
</protein>
<proteinExistence type="predicted"/>
<accession>A0A437LVR5</accession>
<organism evidence="1 2">
    <name type="scientific">Sphingomonas crocodyli</name>
    <dbReference type="NCBI Taxonomy" id="1979270"/>
    <lineage>
        <taxon>Bacteria</taxon>
        <taxon>Pseudomonadati</taxon>
        <taxon>Pseudomonadota</taxon>
        <taxon>Alphaproteobacteria</taxon>
        <taxon>Sphingomonadales</taxon>
        <taxon>Sphingomonadaceae</taxon>
        <taxon>Sphingomonas</taxon>
    </lineage>
</organism>
<dbReference type="Proteomes" id="UP000282971">
    <property type="component" value="Unassembled WGS sequence"/>
</dbReference>
<dbReference type="OrthoDB" id="5377797at2"/>
<comment type="caution">
    <text evidence="1">The sequence shown here is derived from an EMBL/GenBank/DDBJ whole genome shotgun (WGS) entry which is preliminary data.</text>
</comment>